<accession>A0A6M2DBJ8</accession>
<feature type="chain" id="PRO_5026879425" evidence="1">
    <location>
        <begin position="27"/>
        <end position="73"/>
    </location>
</feature>
<name>A0A6M2DBJ8_RHIMP</name>
<evidence type="ECO:0000256" key="1">
    <source>
        <dbReference type="SAM" id="SignalP"/>
    </source>
</evidence>
<organism evidence="2">
    <name type="scientific">Rhipicephalus microplus</name>
    <name type="common">Cattle tick</name>
    <name type="synonym">Boophilus microplus</name>
    <dbReference type="NCBI Taxonomy" id="6941"/>
    <lineage>
        <taxon>Eukaryota</taxon>
        <taxon>Metazoa</taxon>
        <taxon>Ecdysozoa</taxon>
        <taxon>Arthropoda</taxon>
        <taxon>Chelicerata</taxon>
        <taxon>Arachnida</taxon>
        <taxon>Acari</taxon>
        <taxon>Parasitiformes</taxon>
        <taxon>Ixodida</taxon>
        <taxon>Ixodoidea</taxon>
        <taxon>Ixodidae</taxon>
        <taxon>Rhipicephalinae</taxon>
        <taxon>Rhipicephalus</taxon>
        <taxon>Boophilus</taxon>
    </lineage>
</organism>
<feature type="signal peptide" evidence="1">
    <location>
        <begin position="1"/>
        <end position="26"/>
    </location>
</feature>
<keyword evidence="1" id="KW-0732">Signal</keyword>
<dbReference type="EMBL" id="GHWJ01010742">
    <property type="protein sequence ID" value="NOV43479.1"/>
    <property type="molecule type" value="Transcribed_RNA"/>
</dbReference>
<proteinExistence type="predicted"/>
<dbReference type="AlphaFoldDB" id="A0A6M2DBJ8"/>
<evidence type="ECO:0000313" key="2">
    <source>
        <dbReference type="EMBL" id="NOV43479.1"/>
    </source>
</evidence>
<protein>
    <submittedName>
        <fullName evidence="2">Putative secreted protein</fullName>
    </submittedName>
</protein>
<reference evidence="2" key="1">
    <citation type="submission" date="2019-09" db="EMBL/GenBank/DDBJ databases">
        <title>Organ-specific transcriptomic study of the physiology of the cattle tick, Rhipicephalus microplus.</title>
        <authorList>
            <person name="Tirloni L."/>
            <person name="Braz G."/>
            <person name="Gandara A.C.P."/>
            <person name="Sabadin G.A."/>
            <person name="da Silva R.M."/>
            <person name="Guizzo M.G."/>
            <person name="Machado J.A."/>
            <person name="Costa E.P."/>
            <person name="Gomes H.F."/>
            <person name="Moraes J."/>
            <person name="Mota M.B.S."/>
            <person name="Mesquita R.D."/>
            <person name="Alvarenga P.H."/>
            <person name="Alves F."/>
            <person name="Seixas A."/>
            <person name="da Fonseca R.N."/>
            <person name="Fogaca A."/>
            <person name="Logullo C."/>
            <person name="Tanaka A."/>
            <person name="Daffre S."/>
            <person name="Termignoni C."/>
            <person name="Vaz I.S.Jr."/>
            <person name="Oliveira P.L."/>
            <person name="Ribeiro J.M."/>
        </authorList>
    </citation>
    <scope>NUCLEOTIDE SEQUENCE</scope>
    <source>
        <strain evidence="2">Porto Alegre</strain>
    </source>
</reference>
<sequence length="73" mass="7555">MSAIPFKTSKASAWLCSFTSAAVALAIPSTTWRNRCSDKRSTSPRGTNAAGCSDASTCCDFLPLVSACSDTAT</sequence>